<evidence type="ECO:0000256" key="3">
    <source>
        <dbReference type="ARBA" id="ARBA00023012"/>
    </source>
</evidence>
<accession>A0A229P1Z2</accession>
<dbReference type="InterPro" id="IPR001867">
    <property type="entry name" value="OmpR/PhoB-type_DNA-bd"/>
</dbReference>
<keyword evidence="4" id="KW-0805">Transcription regulation</keyword>
<reference evidence="11 12" key="1">
    <citation type="submission" date="2017-07" db="EMBL/GenBank/DDBJ databases">
        <title>Paenibacillus herberti R33 genome sequencing and assembly.</title>
        <authorList>
            <person name="Su W."/>
        </authorList>
    </citation>
    <scope>NUCLEOTIDE SEQUENCE [LARGE SCALE GENOMIC DNA]</scope>
    <source>
        <strain evidence="11 12">R33</strain>
    </source>
</reference>
<dbReference type="InterPro" id="IPR036388">
    <property type="entry name" value="WH-like_DNA-bd_sf"/>
</dbReference>
<keyword evidence="3" id="KW-0902">Two-component regulatory system</keyword>
<dbReference type="GO" id="GO:0006355">
    <property type="term" value="P:regulation of DNA-templated transcription"/>
    <property type="evidence" value="ECO:0007669"/>
    <property type="project" value="InterPro"/>
</dbReference>
<dbReference type="AlphaFoldDB" id="A0A229P1Z2"/>
<dbReference type="InterPro" id="IPR001789">
    <property type="entry name" value="Sig_transdc_resp-reg_receiver"/>
</dbReference>
<dbReference type="SUPFAM" id="SSF52172">
    <property type="entry name" value="CheY-like"/>
    <property type="match status" value="1"/>
</dbReference>
<dbReference type="InterPro" id="IPR039420">
    <property type="entry name" value="WalR-like"/>
</dbReference>
<dbReference type="Pfam" id="PF00486">
    <property type="entry name" value="Trans_reg_C"/>
    <property type="match status" value="1"/>
</dbReference>
<evidence type="ECO:0000313" key="11">
    <source>
        <dbReference type="EMBL" id="OXM16071.1"/>
    </source>
</evidence>
<evidence type="ECO:0000256" key="1">
    <source>
        <dbReference type="ARBA" id="ARBA00004496"/>
    </source>
</evidence>
<dbReference type="SUPFAM" id="SSF46894">
    <property type="entry name" value="C-terminal effector domain of the bipartite response regulators"/>
    <property type="match status" value="1"/>
</dbReference>
<dbReference type="CDD" id="cd17574">
    <property type="entry name" value="REC_OmpR"/>
    <property type="match status" value="1"/>
</dbReference>
<sequence length="230" mass="26409">MKRILIIEDESSIAELQRDYLESYGFLADIEHRGDLGLQKALREPYDLIVLDVMLPYTDGFEICRRIRQEKNVPILMITARKEDIDKIRGLGLGADDYMTKPFSPGEMVARVKAHLSRYDRLTGQKMAGGQEQIRVRGLHIDKSAHQVTVNGEEKNLTNKEFELIQLLASHPGKVYSKEELFERVWGLESLGDIATVTVHIRRLREKIEDSPSEPKYIETVWGIGYRLKA</sequence>
<dbReference type="InterPro" id="IPR016032">
    <property type="entry name" value="Sig_transdc_resp-reg_C-effctor"/>
</dbReference>
<feature type="modified residue" description="4-aspartylphosphate" evidence="7">
    <location>
        <position position="52"/>
    </location>
</feature>
<keyword evidence="2 7" id="KW-0597">Phosphoprotein</keyword>
<dbReference type="PROSITE" id="PS51755">
    <property type="entry name" value="OMPR_PHOB"/>
    <property type="match status" value="1"/>
</dbReference>
<evidence type="ECO:0000313" key="12">
    <source>
        <dbReference type="Proteomes" id="UP000215145"/>
    </source>
</evidence>
<keyword evidence="6" id="KW-0804">Transcription</keyword>
<proteinExistence type="predicted"/>
<dbReference type="InterPro" id="IPR011006">
    <property type="entry name" value="CheY-like_superfamily"/>
</dbReference>
<evidence type="ECO:0000256" key="2">
    <source>
        <dbReference type="ARBA" id="ARBA00022553"/>
    </source>
</evidence>
<comment type="subcellular location">
    <subcellularLocation>
        <location evidence="1">Cytoplasm</location>
    </subcellularLocation>
</comment>
<feature type="DNA-binding region" description="OmpR/PhoB-type" evidence="8">
    <location>
        <begin position="131"/>
        <end position="230"/>
    </location>
</feature>
<organism evidence="11 12">
    <name type="scientific">Paenibacillus herberti</name>
    <dbReference type="NCBI Taxonomy" id="1619309"/>
    <lineage>
        <taxon>Bacteria</taxon>
        <taxon>Bacillati</taxon>
        <taxon>Bacillota</taxon>
        <taxon>Bacilli</taxon>
        <taxon>Bacillales</taxon>
        <taxon>Paenibacillaceae</taxon>
        <taxon>Paenibacillus</taxon>
    </lineage>
</organism>
<dbReference type="Gene3D" id="1.10.10.10">
    <property type="entry name" value="Winged helix-like DNA-binding domain superfamily/Winged helix DNA-binding domain"/>
    <property type="match status" value="1"/>
</dbReference>
<keyword evidence="5 8" id="KW-0238">DNA-binding</keyword>
<dbReference type="FunFam" id="1.10.10.10:FF:000018">
    <property type="entry name" value="DNA-binding response regulator ResD"/>
    <property type="match status" value="1"/>
</dbReference>
<dbReference type="RefSeq" id="WP_089523156.1">
    <property type="nucleotide sequence ID" value="NZ_NMUQ01000001.1"/>
</dbReference>
<keyword evidence="12" id="KW-1185">Reference proteome</keyword>
<evidence type="ECO:0000256" key="8">
    <source>
        <dbReference type="PROSITE-ProRule" id="PRU01091"/>
    </source>
</evidence>
<evidence type="ECO:0000259" key="10">
    <source>
        <dbReference type="PROSITE" id="PS51755"/>
    </source>
</evidence>
<evidence type="ECO:0000259" key="9">
    <source>
        <dbReference type="PROSITE" id="PS50110"/>
    </source>
</evidence>
<dbReference type="SMART" id="SM00448">
    <property type="entry name" value="REC"/>
    <property type="match status" value="1"/>
</dbReference>
<dbReference type="GO" id="GO:0005829">
    <property type="term" value="C:cytosol"/>
    <property type="evidence" value="ECO:0007669"/>
    <property type="project" value="TreeGrafter"/>
</dbReference>
<feature type="domain" description="Response regulatory" evidence="9">
    <location>
        <begin position="3"/>
        <end position="116"/>
    </location>
</feature>
<dbReference type="PANTHER" id="PTHR48111">
    <property type="entry name" value="REGULATOR OF RPOS"/>
    <property type="match status" value="1"/>
</dbReference>
<dbReference type="GO" id="GO:0032993">
    <property type="term" value="C:protein-DNA complex"/>
    <property type="evidence" value="ECO:0007669"/>
    <property type="project" value="TreeGrafter"/>
</dbReference>
<dbReference type="Gene3D" id="3.40.50.2300">
    <property type="match status" value="1"/>
</dbReference>
<protein>
    <submittedName>
        <fullName evidence="11">DNA-binding response regulator</fullName>
    </submittedName>
</protein>
<dbReference type="PROSITE" id="PS50110">
    <property type="entry name" value="RESPONSE_REGULATORY"/>
    <property type="match status" value="1"/>
</dbReference>
<feature type="domain" description="OmpR/PhoB-type" evidence="10">
    <location>
        <begin position="131"/>
        <end position="230"/>
    </location>
</feature>
<dbReference type="PANTHER" id="PTHR48111:SF26">
    <property type="entry name" value="STAGE 0 SPORULATION PROTEIN A HOMOLOG"/>
    <property type="match status" value="1"/>
</dbReference>
<gene>
    <name evidence="11" type="ORF">CGZ75_05045</name>
</gene>
<name>A0A229P1Z2_9BACL</name>
<dbReference type="SMART" id="SM00862">
    <property type="entry name" value="Trans_reg_C"/>
    <property type="match status" value="1"/>
</dbReference>
<dbReference type="Pfam" id="PF00072">
    <property type="entry name" value="Response_reg"/>
    <property type="match status" value="1"/>
</dbReference>
<dbReference type="GO" id="GO:0000156">
    <property type="term" value="F:phosphorelay response regulator activity"/>
    <property type="evidence" value="ECO:0007669"/>
    <property type="project" value="TreeGrafter"/>
</dbReference>
<dbReference type="OrthoDB" id="9790442at2"/>
<dbReference type="CDD" id="cd00383">
    <property type="entry name" value="trans_reg_C"/>
    <property type="match status" value="1"/>
</dbReference>
<dbReference type="Gene3D" id="6.10.250.690">
    <property type="match status" value="1"/>
</dbReference>
<evidence type="ECO:0000256" key="4">
    <source>
        <dbReference type="ARBA" id="ARBA00023015"/>
    </source>
</evidence>
<evidence type="ECO:0000256" key="7">
    <source>
        <dbReference type="PROSITE-ProRule" id="PRU00169"/>
    </source>
</evidence>
<comment type="caution">
    <text evidence="11">The sequence shown here is derived from an EMBL/GenBank/DDBJ whole genome shotgun (WGS) entry which is preliminary data.</text>
</comment>
<evidence type="ECO:0000256" key="5">
    <source>
        <dbReference type="ARBA" id="ARBA00023125"/>
    </source>
</evidence>
<dbReference type="Proteomes" id="UP000215145">
    <property type="component" value="Unassembled WGS sequence"/>
</dbReference>
<dbReference type="GO" id="GO:0000976">
    <property type="term" value="F:transcription cis-regulatory region binding"/>
    <property type="evidence" value="ECO:0007669"/>
    <property type="project" value="TreeGrafter"/>
</dbReference>
<evidence type="ECO:0000256" key="6">
    <source>
        <dbReference type="ARBA" id="ARBA00023163"/>
    </source>
</evidence>
<dbReference type="FunFam" id="3.40.50.2300:FF:000001">
    <property type="entry name" value="DNA-binding response regulator PhoB"/>
    <property type="match status" value="1"/>
</dbReference>
<dbReference type="EMBL" id="NMUQ01000001">
    <property type="protein sequence ID" value="OXM16071.1"/>
    <property type="molecule type" value="Genomic_DNA"/>
</dbReference>